<gene>
    <name evidence="11" type="ORF">HOLleu_35369</name>
</gene>
<protein>
    <recommendedName>
        <fullName evidence="10">MRH domain-containing protein</fullName>
    </recommendedName>
</protein>
<proteinExistence type="predicted"/>
<organism evidence="11 12">
    <name type="scientific">Holothuria leucospilota</name>
    <name type="common">Black long sea cucumber</name>
    <name type="synonym">Mertensiothuria leucospilota</name>
    <dbReference type="NCBI Taxonomy" id="206669"/>
    <lineage>
        <taxon>Eukaryota</taxon>
        <taxon>Metazoa</taxon>
        <taxon>Echinodermata</taxon>
        <taxon>Eleutherozoa</taxon>
        <taxon>Echinozoa</taxon>
        <taxon>Holothuroidea</taxon>
        <taxon>Aspidochirotacea</taxon>
        <taxon>Aspidochirotida</taxon>
        <taxon>Holothuriidae</taxon>
        <taxon>Holothuria</taxon>
    </lineage>
</organism>
<dbReference type="Pfam" id="PF02157">
    <property type="entry name" value="Man-6-P_recep"/>
    <property type="match status" value="2"/>
</dbReference>
<feature type="domain" description="MRH" evidence="10">
    <location>
        <begin position="68"/>
        <end position="191"/>
    </location>
</feature>
<dbReference type="InterPro" id="IPR009011">
    <property type="entry name" value="Man6P_isomerase_rcpt-bd_dom_sf"/>
</dbReference>
<dbReference type="EMBL" id="JAIZAY010000018">
    <property type="protein sequence ID" value="KAJ8025223.1"/>
    <property type="molecule type" value="Genomic_DNA"/>
</dbReference>
<evidence type="ECO:0000313" key="12">
    <source>
        <dbReference type="Proteomes" id="UP001152320"/>
    </source>
</evidence>
<dbReference type="GO" id="GO:0000139">
    <property type="term" value="C:Golgi membrane"/>
    <property type="evidence" value="ECO:0007669"/>
    <property type="project" value="UniProtKB-SubCell"/>
</dbReference>
<dbReference type="PROSITE" id="PS51914">
    <property type="entry name" value="MRH"/>
    <property type="match status" value="1"/>
</dbReference>
<keyword evidence="8" id="KW-0325">Glycoprotein</keyword>
<reference evidence="11" key="1">
    <citation type="submission" date="2021-10" db="EMBL/GenBank/DDBJ databases">
        <title>Tropical sea cucumber genome reveals ecological adaptation and Cuvierian tubules defense mechanism.</title>
        <authorList>
            <person name="Chen T."/>
        </authorList>
    </citation>
    <scope>NUCLEOTIDE SEQUENCE</scope>
    <source>
        <strain evidence="11">Nanhai2018</strain>
        <tissue evidence="11">Muscle</tissue>
    </source>
</reference>
<accession>A0A9Q0YMK1</accession>
<dbReference type="PANTHER" id="PTHR15071">
    <property type="entry name" value="MANNOSE-6-PHOSPHATE RECEPTOR FAMILY MEMBER"/>
    <property type="match status" value="1"/>
</dbReference>
<comment type="caution">
    <text evidence="11">The sequence shown here is derived from an EMBL/GenBank/DDBJ whole genome shotgun (WGS) entry which is preliminary data.</text>
</comment>
<keyword evidence="3 9" id="KW-0812">Transmembrane</keyword>
<evidence type="ECO:0000256" key="6">
    <source>
        <dbReference type="ARBA" id="ARBA00023136"/>
    </source>
</evidence>
<evidence type="ECO:0000256" key="9">
    <source>
        <dbReference type="SAM" id="Phobius"/>
    </source>
</evidence>
<keyword evidence="12" id="KW-1185">Reference proteome</keyword>
<evidence type="ECO:0000256" key="7">
    <source>
        <dbReference type="ARBA" id="ARBA00023157"/>
    </source>
</evidence>
<evidence type="ECO:0000256" key="3">
    <source>
        <dbReference type="ARBA" id="ARBA00022692"/>
    </source>
</evidence>
<keyword evidence="6 9" id="KW-0472">Membrane</keyword>
<dbReference type="InterPro" id="IPR044865">
    <property type="entry name" value="MRH_dom"/>
</dbReference>
<evidence type="ECO:0000256" key="5">
    <source>
        <dbReference type="ARBA" id="ARBA00022989"/>
    </source>
</evidence>
<dbReference type="Proteomes" id="UP001152320">
    <property type="component" value="Chromosome 18"/>
</dbReference>
<dbReference type="AlphaFoldDB" id="A0A9Q0YMK1"/>
<dbReference type="PANTHER" id="PTHR15071:SF0">
    <property type="entry name" value="MANNOSE 6-PHOSPHATE RECEPTOR-LIKE PROTEIN 1"/>
    <property type="match status" value="1"/>
</dbReference>
<dbReference type="SUPFAM" id="SSF50911">
    <property type="entry name" value="Mannose 6-phosphate receptor domain"/>
    <property type="match status" value="1"/>
</dbReference>
<keyword evidence="4" id="KW-0732">Signal</keyword>
<evidence type="ECO:0000256" key="8">
    <source>
        <dbReference type="ARBA" id="ARBA00023180"/>
    </source>
</evidence>
<evidence type="ECO:0000259" key="10">
    <source>
        <dbReference type="PROSITE" id="PS51914"/>
    </source>
</evidence>
<name>A0A9Q0YMK1_HOLLE</name>
<dbReference type="OrthoDB" id="29460at2759"/>
<feature type="transmembrane region" description="Helical" evidence="9">
    <location>
        <begin position="202"/>
        <end position="226"/>
    </location>
</feature>
<keyword evidence="7" id="KW-1015">Disulfide bond</keyword>
<sequence length="365" mass="40439">MKIIVLVVHKHCRRTFSREIAENYEYIIKMANSFVTWSLAWLGTSLVFGGLPLCRGQATGSCMTVNPCRCTYSDGSYIDLSKISKIGKFMYVYLIVHRGSQPNLSSACQKIPQDKSGKRYPLGDASSANFTGSDSDIAITYSATDRVGTRRFLTVTLVCDQTASTPRLYIPGETSTTVYEYVLTSKSCCPKRCETVVYSNGLSFGSILCLVFSWLLIVCLVTGVVYNKLFCKAEGKEVVPNYYMWTQDPESVKACQKNPKPEPGKRYPLGDASSADFTGSDSDISITYSATDGEGTRRFSCLLFVYLVAGVLYMKFIRKAEGKEVIPNYSMWVQVPGLVKDGGKFTYSRIGQLCGKKSPSTYDNI</sequence>
<dbReference type="GO" id="GO:0005802">
    <property type="term" value="C:trans-Golgi network"/>
    <property type="evidence" value="ECO:0007669"/>
    <property type="project" value="TreeGrafter"/>
</dbReference>
<keyword evidence="2" id="KW-0813">Transport</keyword>
<evidence type="ECO:0000313" key="11">
    <source>
        <dbReference type="EMBL" id="KAJ8025223.1"/>
    </source>
</evidence>
<dbReference type="Gene3D" id="2.70.130.10">
    <property type="entry name" value="Mannose-6-phosphate receptor binding domain"/>
    <property type="match status" value="1"/>
</dbReference>
<evidence type="ECO:0000256" key="4">
    <source>
        <dbReference type="ARBA" id="ARBA00022729"/>
    </source>
</evidence>
<evidence type="ECO:0000256" key="2">
    <source>
        <dbReference type="ARBA" id="ARBA00022448"/>
    </source>
</evidence>
<dbReference type="InterPro" id="IPR028927">
    <property type="entry name" value="Man-6-P_rcpt"/>
</dbReference>
<comment type="subcellular location">
    <subcellularLocation>
        <location evidence="1">Endomembrane system</location>
    </subcellularLocation>
</comment>
<keyword evidence="5 9" id="KW-1133">Transmembrane helix</keyword>
<dbReference type="GO" id="GO:0010008">
    <property type="term" value="C:endosome membrane"/>
    <property type="evidence" value="ECO:0007669"/>
    <property type="project" value="UniProtKB-SubCell"/>
</dbReference>
<evidence type="ECO:0000256" key="1">
    <source>
        <dbReference type="ARBA" id="ARBA00004308"/>
    </source>
</evidence>